<keyword evidence="2" id="KW-0472">Membrane</keyword>
<gene>
    <name evidence="3" type="ORF">CVLEPA_LOCUS12937</name>
</gene>
<organism evidence="3 4">
    <name type="scientific">Clavelina lepadiformis</name>
    <name type="common">Light-bulb sea squirt</name>
    <name type="synonym">Ascidia lepadiformis</name>
    <dbReference type="NCBI Taxonomy" id="159417"/>
    <lineage>
        <taxon>Eukaryota</taxon>
        <taxon>Metazoa</taxon>
        <taxon>Chordata</taxon>
        <taxon>Tunicata</taxon>
        <taxon>Ascidiacea</taxon>
        <taxon>Aplousobranchia</taxon>
        <taxon>Clavelinidae</taxon>
        <taxon>Clavelina</taxon>
    </lineage>
</organism>
<reference evidence="3 4" key="1">
    <citation type="submission" date="2024-02" db="EMBL/GenBank/DDBJ databases">
        <authorList>
            <person name="Daric V."/>
            <person name="Darras S."/>
        </authorList>
    </citation>
    <scope>NUCLEOTIDE SEQUENCE [LARGE SCALE GENOMIC DNA]</scope>
</reference>
<accession>A0ABP0FT33</accession>
<protein>
    <submittedName>
        <fullName evidence="3">Uncharacterized protein</fullName>
    </submittedName>
</protein>
<evidence type="ECO:0000313" key="3">
    <source>
        <dbReference type="EMBL" id="CAK8682255.1"/>
    </source>
</evidence>
<feature type="transmembrane region" description="Helical" evidence="2">
    <location>
        <begin position="51"/>
        <end position="74"/>
    </location>
</feature>
<comment type="caution">
    <text evidence="3">The sequence shown here is derived from an EMBL/GenBank/DDBJ whole genome shotgun (WGS) entry which is preliminary data.</text>
</comment>
<feature type="transmembrane region" description="Helical" evidence="2">
    <location>
        <begin position="20"/>
        <end position="39"/>
    </location>
</feature>
<evidence type="ECO:0000256" key="1">
    <source>
        <dbReference type="SAM" id="MobiDB-lite"/>
    </source>
</evidence>
<evidence type="ECO:0000256" key="2">
    <source>
        <dbReference type="SAM" id="Phobius"/>
    </source>
</evidence>
<keyword evidence="2" id="KW-0812">Transmembrane</keyword>
<keyword evidence="4" id="KW-1185">Reference proteome</keyword>
<feature type="region of interest" description="Disordered" evidence="1">
    <location>
        <begin position="93"/>
        <end position="121"/>
    </location>
</feature>
<feature type="compositionally biased region" description="Polar residues" evidence="1">
    <location>
        <begin position="93"/>
        <end position="107"/>
    </location>
</feature>
<dbReference type="EMBL" id="CAWYQH010000090">
    <property type="protein sequence ID" value="CAK8682255.1"/>
    <property type="molecule type" value="Genomic_DNA"/>
</dbReference>
<sequence>MVRLLELDGTTVGVKLRRVFFGVDICCRICLTPVYYLFYSSILEAVSEPNQVSIAIFVCWLVSALTIDLINVYCQGNQSQAIQKKINPTLNAKNNENQGAAQSSFASKSGGMLYQRESENQ</sequence>
<dbReference type="Proteomes" id="UP001642483">
    <property type="component" value="Unassembled WGS sequence"/>
</dbReference>
<evidence type="ECO:0000313" key="4">
    <source>
        <dbReference type="Proteomes" id="UP001642483"/>
    </source>
</evidence>
<name>A0ABP0FT33_CLALP</name>
<keyword evidence="2" id="KW-1133">Transmembrane helix</keyword>
<proteinExistence type="predicted"/>